<dbReference type="Pfam" id="PF00622">
    <property type="entry name" value="SPRY"/>
    <property type="match status" value="1"/>
</dbReference>
<sequence>GTEKTFYAFCSAAHVDFLNNCQELSLIMRNAPESRRQRDADSVTNTADDVIMAPLWGEQDTVKPSPCLFRKMSLEPQGKLVLRLWPMPFSSSSVSPILLGHRQRITHMILAHKCLANLLVLLSTGILHTMAAFVLRNPLSSLGCKFAYYIHRVAHSTMLCSTSVLSTYQFLTLIPGRVEWMTLRRRALKNIDSSCCISWMASFLMNIYIPVILTGPQDMENYTDSQGKWFCSSSGSSAFIVILWSISDAMFIGLMGWSKRNEKAPNATAYSTTVNEEVDVTSDMDTANNHLILSEDIRSITLGISDIRVLGSPWFTSGRHYWEVDVGTSKEWDVGVCRESVNQQGVIVLSSELAFWTVGSRNGDLYSASAVPLTALSVRPRFH</sequence>
<evidence type="ECO:0000256" key="7">
    <source>
        <dbReference type="ARBA" id="ARBA00023040"/>
    </source>
</evidence>
<accession>A0A7J7EEL5</accession>
<evidence type="ECO:0000256" key="1">
    <source>
        <dbReference type="ARBA" id="ARBA00004651"/>
    </source>
</evidence>
<evidence type="ECO:0000256" key="4">
    <source>
        <dbReference type="ARBA" id="ARBA00022507"/>
    </source>
</evidence>
<keyword evidence="4 11" id="KW-0589">Pheromone response</keyword>
<keyword evidence="9 11" id="KW-0675">Receptor</keyword>
<feature type="transmembrane region" description="Helical" evidence="11">
    <location>
        <begin position="235"/>
        <end position="257"/>
    </location>
</feature>
<evidence type="ECO:0000256" key="6">
    <source>
        <dbReference type="ARBA" id="ARBA00022989"/>
    </source>
</evidence>
<evidence type="ECO:0000256" key="11">
    <source>
        <dbReference type="RuleBase" id="RU364061"/>
    </source>
</evidence>
<keyword evidence="10 11" id="KW-0807">Transducer</keyword>
<evidence type="ECO:0000256" key="10">
    <source>
        <dbReference type="ARBA" id="ARBA00023224"/>
    </source>
</evidence>
<feature type="transmembrane region" description="Helical" evidence="11">
    <location>
        <begin position="114"/>
        <end position="135"/>
    </location>
</feature>
<dbReference type="SUPFAM" id="SSF49899">
    <property type="entry name" value="Concanavalin A-like lectins/glucanases"/>
    <property type="match status" value="1"/>
</dbReference>
<feature type="transmembrane region" description="Helical" evidence="11">
    <location>
        <begin position="155"/>
        <end position="174"/>
    </location>
</feature>
<organism evidence="13 14">
    <name type="scientific">Diceros bicornis minor</name>
    <name type="common">South-central black rhinoceros</name>
    <dbReference type="NCBI Taxonomy" id="77932"/>
    <lineage>
        <taxon>Eukaryota</taxon>
        <taxon>Metazoa</taxon>
        <taxon>Chordata</taxon>
        <taxon>Craniata</taxon>
        <taxon>Vertebrata</taxon>
        <taxon>Euteleostomi</taxon>
        <taxon>Mammalia</taxon>
        <taxon>Eutheria</taxon>
        <taxon>Laurasiatheria</taxon>
        <taxon>Perissodactyla</taxon>
        <taxon>Rhinocerotidae</taxon>
        <taxon>Diceros</taxon>
    </lineage>
</organism>
<protein>
    <recommendedName>
        <fullName evidence="11">Vomeronasal type-1 receptor</fullName>
    </recommendedName>
</protein>
<comment type="caution">
    <text evidence="11">Lacks conserved residue(s) required for the propagation of feature annotation.</text>
</comment>
<evidence type="ECO:0000256" key="2">
    <source>
        <dbReference type="ARBA" id="ARBA00010663"/>
    </source>
</evidence>
<dbReference type="SUPFAM" id="SSF81321">
    <property type="entry name" value="Family A G protein-coupled receptor-like"/>
    <property type="match status" value="1"/>
</dbReference>
<evidence type="ECO:0000313" key="13">
    <source>
        <dbReference type="EMBL" id="KAF5914143.1"/>
    </source>
</evidence>
<feature type="domain" description="B30.2/SPRY" evidence="12">
    <location>
        <begin position="260"/>
        <end position="383"/>
    </location>
</feature>
<evidence type="ECO:0000256" key="5">
    <source>
        <dbReference type="ARBA" id="ARBA00022692"/>
    </source>
</evidence>
<keyword evidence="6 11" id="KW-1133">Transmembrane helix</keyword>
<comment type="similarity">
    <text evidence="2 11">Belongs to the G-protein coupled receptor 1 family.</text>
</comment>
<evidence type="ECO:0000256" key="8">
    <source>
        <dbReference type="ARBA" id="ARBA00023136"/>
    </source>
</evidence>
<keyword evidence="5 11" id="KW-0812">Transmembrane</keyword>
<keyword evidence="7 11" id="KW-0297">G-protein coupled receptor</keyword>
<dbReference type="InterPro" id="IPR004072">
    <property type="entry name" value="Vmron_rcpt_1"/>
</dbReference>
<dbReference type="GO" id="GO:0016503">
    <property type="term" value="F:pheromone receptor activity"/>
    <property type="evidence" value="ECO:0007669"/>
    <property type="project" value="InterPro"/>
</dbReference>
<evidence type="ECO:0000313" key="14">
    <source>
        <dbReference type="Proteomes" id="UP000551758"/>
    </source>
</evidence>
<dbReference type="InterPro" id="IPR003877">
    <property type="entry name" value="SPRY_dom"/>
</dbReference>
<dbReference type="Proteomes" id="UP000551758">
    <property type="component" value="Unassembled WGS sequence"/>
</dbReference>
<reference evidence="13 14" key="1">
    <citation type="journal article" date="2020" name="Mol. Biol. Evol.">
        <title>Interspecific Gene Flow and the Evolution of Specialization in Black and White Rhinoceros.</title>
        <authorList>
            <person name="Moodley Y."/>
            <person name="Westbury M.V."/>
            <person name="Russo I.M."/>
            <person name="Gopalakrishnan S."/>
            <person name="Rakotoarivelo A."/>
            <person name="Olsen R.A."/>
            <person name="Prost S."/>
            <person name="Tunstall T."/>
            <person name="Ryder O.A."/>
            <person name="Dalen L."/>
            <person name="Bruford M.W."/>
        </authorList>
    </citation>
    <scope>NUCLEOTIDE SEQUENCE [LARGE SCALE GENOMIC DNA]</scope>
    <source>
        <strain evidence="13">SBR-YM</strain>
        <tissue evidence="13">Skin</tissue>
    </source>
</reference>
<comment type="caution">
    <text evidence="13">The sequence shown here is derived from an EMBL/GenBank/DDBJ whole genome shotgun (WGS) entry which is preliminary data.</text>
</comment>
<keyword evidence="8 11" id="KW-0472">Membrane</keyword>
<dbReference type="EMBL" id="JACDTQ010003472">
    <property type="protein sequence ID" value="KAF5914143.1"/>
    <property type="molecule type" value="Genomic_DNA"/>
</dbReference>
<feature type="non-terminal residue" evidence="13">
    <location>
        <position position="383"/>
    </location>
</feature>
<dbReference type="GO" id="GO:0019236">
    <property type="term" value="P:response to pheromone"/>
    <property type="evidence" value="ECO:0007669"/>
    <property type="project" value="UniProtKB-KW"/>
</dbReference>
<gene>
    <name evidence="13" type="ORF">HPG69_003944</name>
</gene>
<comment type="subcellular location">
    <subcellularLocation>
        <location evidence="1 11">Cell membrane</location>
        <topology evidence="1 11">Multi-pass membrane protein</topology>
    </subcellularLocation>
</comment>
<name>A0A7J7EEL5_DICBM</name>
<evidence type="ECO:0000256" key="3">
    <source>
        <dbReference type="ARBA" id="ARBA00022475"/>
    </source>
</evidence>
<evidence type="ECO:0000256" key="9">
    <source>
        <dbReference type="ARBA" id="ARBA00023170"/>
    </source>
</evidence>
<dbReference type="Gene3D" id="2.60.120.920">
    <property type="match status" value="1"/>
</dbReference>
<dbReference type="Gene3D" id="1.20.1070.10">
    <property type="entry name" value="Rhodopsin 7-helix transmembrane proteins"/>
    <property type="match status" value="1"/>
</dbReference>
<dbReference type="Pfam" id="PF03402">
    <property type="entry name" value="V1R"/>
    <property type="match status" value="1"/>
</dbReference>
<dbReference type="InterPro" id="IPR043136">
    <property type="entry name" value="B30.2/SPRY_sf"/>
</dbReference>
<dbReference type="InterPro" id="IPR013320">
    <property type="entry name" value="ConA-like_dom_sf"/>
</dbReference>
<keyword evidence="3 11" id="KW-1003">Cell membrane</keyword>
<dbReference type="InterPro" id="IPR001870">
    <property type="entry name" value="B30.2/SPRY"/>
</dbReference>
<dbReference type="PANTHER" id="PTHR24062">
    <property type="entry name" value="VOMERONASAL TYPE-1 RECEPTOR"/>
    <property type="match status" value="1"/>
</dbReference>
<dbReference type="AlphaFoldDB" id="A0A7J7EEL5"/>
<feature type="transmembrane region" description="Helical" evidence="11">
    <location>
        <begin position="195"/>
        <end position="215"/>
    </location>
</feature>
<evidence type="ECO:0000259" key="12">
    <source>
        <dbReference type="PROSITE" id="PS50188"/>
    </source>
</evidence>
<proteinExistence type="inferred from homology"/>
<dbReference type="PROSITE" id="PS50188">
    <property type="entry name" value="B302_SPRY"/>
    <property type="match status" value="1"/>
</dbReference>
<keyword evidence="14" id="KW-1185">Reference proteome</keyword>
<dbReference type="GO" id="GO:0005886">
    <property type="term" value="C:plasma membrane"/>
    <property type="evidence" value="ECO:0007669"/>
    <property type="project" value="UniProtKB-SubCell"/>
</dbReference>